<dbReference type="RefSeq" id="WP_162658092.1">
    <property type="nucleotide sequence ID" value="NZ_LR593887.1"/>
</dbReference>
<dbReference type="EMBL" id="LR586016">
    <property type="protein sequence ID" value="VIP02975.1"/>
    <property type="molecule type" value="Genomic_DNA"/>
</dbReference>
<gene>
    <name evidence="1" type="ORF">GMBLW1_09850</name>
</gene>
<dbReference type="Proteomes" id="UP000464378">
    <property type="component" value="Chromosome"/>
</dbReference>
<keyword evidence="2" id="KW-1185">Reference proteome</keyword>
<sequence>MVNLPFPMGVDVSLLNRLLRRVDAGREQPEACTVLLSIPDGRRVLLRSPAPGLQPNSLWEAADEGIFCVEVMPAVDLGERIAA</sequence>
<protein>
    <submittedName>
        <fullName evidence="1">Uncharacterized protein</fullName>
    </submittedName>
</protein>
<dbReference type="InParanoid" id="A0A6C2YPM0"/>
<proteinExistence type="predicted"/>
<reference evidence="1" key="1">
    <citation type="submission" date="2019-04" db="EMBL/GenBank/DDBJ databases">
        <authorList>
            <consortium name="Science for Life Laboratories"/>
        </authorList>
    </citation>
    <scope>NUCLEOTIDE SEQUENCE</scope>
    <source>
        <strain evidence="1">MBLW1</strain>
    </source>
</reference>
<dbReference type="KEGG" id="tim:GMBLW1_09850"/>
<evidence type="ECO:0000313" key="1">
    <source>
        <dbReference type="EMBL" id="VIP02975.1"/>
    </source>
</evidence>
<dbReference type="EMBL" id="LR593887">
    <property type="protein sequence ID" value="VTS03013.1"/>
    <property type="molecule type" value="Genomic_DNA"/>
</dbReference>
<organism evidence="1">
    <name type="scientific">Tuwongella immobilis</name>
    <dbReference type="NCBI Taxonomy" id="692036"/>
    <lineage>
        <taxon>Bacteria</taxon>
        <taxon>Pseudomonadati</taxon>
        <taxon>Planctomycetota</taxon>
        <taxon>Planctomycetia</taxon>
        <taxon>Gemmatales</taxon>
        <taxon>Gemmataceae</taxon>
        <taxon>Tuwongella</taxon>
    </lineage>
</organism>
<evidence type="ECO:0000313" key="2">
    <source>
        <dbReference type="Proteomes" id="UP000464378"/>
    </source>
</evidence>
<accession>A0A6C2YPM0</accession>
<dbReference type="AlphaFoldDB" id="A0A6C2YPM0"/>
<name>A0A6C2YPM0_9BACT</name>